<keyword evidence="2 3" id="KW-0694">RNA-binding</keyword>
<sequence>MPSRESLPVLCVPLTNQSTGSFPFPTVYLSMLENNLNMLTNYNGRNFIGLHLYLAFSGPLDKRSGTCSQQGVQDAGLYSCYVHRGFTNLCRVWVRWDLHNREVLGIPFDVETEELKYHMRKYGELDDCIVMKDRITGKSRGFGYVTFTSVEDARKVLSSQHVLNGRTLDIKVATPKDEMVPSAAKRVSRIFVARIPAHVTEVAFRSYFQRYGSIVDAYMPKDVSSRSHRGIGFVTFESPESVDKIMNETHELGGSFVAVDRATPKEETLKSWAAKPQVDDAGKYFSEDWTKALPEQWTKALPEQWAKMLPEQIGFYMAAAAAAAAQMGALGGVGNSMEGFDFSSLGFPGFPGTGEKMENLWNASDGEKVKAAGSVQIDDSAGAPKAPSPNTGYSTQAHASQSNVAAGPGYASDSATQNQYYSNMFSASNPDGGYGSNGPTVNMPSGVYSYPLNTNEQGGSNVALGYGQNAMYNTSSAPVYDAASYYNSATSVTTAPTAQTYGAEPSSSVQPPAVNYAAPGHSSDSFAYGGGVAVPSVTNAYESGVSYPTAVSNSAYTGSAYTGITSAANVDYGPSATHGEASATYKAYSPSVPGTGTKVFVGKLPHEATSEHLRTYFSSFGRVADVYVPKDPKKIGHRGFGFVTFFDEAVADQVSREAHEILGHSIAVDRPTPLDNSGNFSQSSNTAQVLAGGGSWIGSTAGMPQVDAGRIPSNFDNWAGVQGHYAGGQANPYYGAGASRVPRPDFRYRPY</sequence>
<evidence type="ECO:0000256" key="1">
    <source>
        <dbReference type="ARBA" id="ARBA00022737"/>
    </source>
</evidence>
<dbReference type="OrthoDB" id="1920223at2759"/>
<dbReference type="EMBL" id="CM035406">
    <property type="protein sequence ID" value="KAH7446330.1"/>
    <property type="molecule type" value="Genomic_DNA"/>
</dbReference>
<evidence type="ECO:0000313" key="6">
    <source>
        <dbReference type="EMBL" id="KAH7446330.1"/>
    </source>
</evidence>
<dbReference type="AlphaFoldDB" id="A0A8T2VGH4"/>
<comment type="caution">
    <text evidence="6">The sequence shown here is derived from an EMBL/GenBank/DDBJ whole genome shotgun (WGS) entry which is preliminary data.</text>
</comment>
<evidence type="ECO:0000256" key="4">
    <source>
        <dbReference type="SAM" id="MobiDB-lite"/>
    </source>
</evidence>
<keyword evidence="1" id="KW-0677">Repeat</keyword>
<feature type="compositionally biased region" description="Polar residues" evidence="4">
    <location>
        <begin position="388"/>
        <end position="404"/>
    </location>
</feature>
<feature type="domain" description="RRM" evidence="5">
    <location>
        <begin position="597"/>
        <end position="673"/>
    </location>
</feature>
<dbReference type="Pfam" id="PF00076">
    <property type="entry name" value="RRM_1"/>
    <property type="match status" value="3"/>
</dbReference>
<protein>
    <recommendedName>
        <fullName evidence="5">RRM domain-containing protein</fullName>
    </recommendedName>
</protein>
<evidence type="ECO:0000313" key="7">
    <source>
        <dbReference type="Proteomes" id="UP000825935"/>
    </source>
</evidence>
<reference evidence="6" key="1">
    <citation type="submission" date="2021-08" db="EMBL/GenBank/DDBJ databases">
        <title>WGS assembly of Ceratopteris richardii.</title>
        <authorList>
            <person name="Marchant D.B."/>
            <person name="Chen G."/>
            <person name="Jenkins J."/>
            <person name="Shu S."/>
            <person name="Leebens-Mack J."/>
            <person name="Grimwood J."/>
            <person name="Schmutz J."/>
            <person name="Soltis P."/>
            <person name="Soltis D."/>
            <person name="Chen Z.-H."/>
        </authorList>
    </citation>
    <scope>NUCLEOTIDE SEQUENCE</scope>
    <source>
        <strain evidence="6">Whitten #5841</strain>
        <tissue evidence="6">Leaf</tissue>
    </source>
</reference>
<feature type="domain" description="RRM" evidence="5">
    <location>
        <begin position="188"/>
        <end position="264"/>
    </location>
</feature>
<dbReference type="SMART" id="SM00360">
    <property type="entry name" value="RRM"/>
    <property type="match status" value="3"/>
</dbReference>
<keyword evidence="7" id="KW-1185">Reference proteome</keyword>
<evidence type="ECO:0000256" key="2">
    <source>
        <dbReference type="ARBA" id="ARBA00022884"/>
    </source>
</evidence>
<feature type="region of interest" description="Disordered" evidence="4">
    <location>
        <begin position="378"/>
        <end position="411"/>
    </location>
</feature>
<gene>
    <name evidence="6" type="ORF">KP509_01G051600</name>
</gene>
<dbReference type="PANTHER" id="PTHR48032:SF12">
    <property type="entry name" value="RRM DOMAIN-CONTAINING PROTEIN"/>
    <property type="match status" value="1"/>
</dbReference>
<dbReference type="InterPro" id="IPR000504">
    <property type="entry name" value="RRM_dom"/>
</dbReference>
<evidence type="ECO:0000256" key="3">
    <source>
        <dbReference type="PROSITE-ProRule" id="PRU00176"/>
    </source>
</evidence>
<dbReference type="SUPFAM" id="SSF54928">
    <property type="entry name" value="RNA-binding domain, RBD"/>
    <property type="match status" value="3"/>
</dbReference>
<dbReference type="Proteomes" id="UP000825935">
    <property type="component" value="Chromosome 1"/>
</dbReference>
<name>A0A8T2VGH4_CERRI</name>
<dbReference type="GO" id="GO:0003729">
    <property type="term" value="F:mRNA binding"/>
    <property type="evidence" value="ECO:0007669"/>
    <property type="project" value="TreeGrafter"/>
</dbReference>
<accession>A0A8T2VGH4</accession>
<dbReference type="FunFam" id="3.30.70.330:FF:000364">
    <property type="entry name" value="heterogeneous nuclear ribonucleoprotein 1"/>
    <property type="match status" value="1"/>
</dbReference>
<dbReference type="GO" id="GO:0006417">
    <property type="term" value="P:regulation of translation"/>
    <property type="evidence" value="ECO:0007669"/>
    <property type="project" value="TreeGrafter"/>
</dbReference>
<proteinExistence type="predicted"/>
<feature type="domain" description="RRM" evidence="5">
    <location>
        <begin position="99"/>
        <end position="175"/>
    </location>
</feature>
<evidence type="ECO:0000259" key="5">
    <source>
        <dbReference type="PROSITE" id="PS50102"/>
    </source>
</evidence>
<dbReference type="InterPro" id="IPR012677">
    <property type="entry name" value="Nucleotide-bd_a/b_plait_sf"/>
</dbReference>
<dbReference type="PANTHER" id="PTHR48032">
    <property type="entry name" value="RNA-BINDING PROTEIN MUSASHI HOMOLOG RBP6"/>
    <property type="match status" value="1"/>
</dbReference>
<dbReference type="InterPro" id="IPR035979">
    <property type="entry name" value="RBD_domain_sf"/>
</dbReference>
<dbReference type="Gene3D" id="3.30.70.330">
    <property type="match status" value="3"/>
</dbReference>
<organism evidence="6 7">
    <name type="scientific">Ceratopteris richardii</name>
    <name type="common">Triangle waterfern</name>
    <dbReference type="NCBI Taxonomy" id="49495"/>
    <lineage>
        <taxon>Eukaryota</taxon>
        <taxon>Viridiplantae</taxon>
        <taxon>Streptophyta</taxon>
        <taxon>Embryophyta</taxon>
        <taxon>Tracheophyta</taxon>
        <taxon>Polypodiopsida</taxon>
        <taxon>Polypodiidae</taxon>
        <taxon>Polypodiales</taxon>
        <taxon>Pteridineae</taxon>
        <taxon>Pteridaceae</taxon>
        <taxon>Parkerioideae</taxon>
        <taxon>Ceratopteris</taxon>
    </lineage>
</organism>
<dbReference type="PROSITE" id="PS50102">
    <property type="entry name" value="RRM"/>
    <property type="match status" value="3"/>
</dbReference>